<dbReference type="InterPro" id="IPR001206">
    <property type="entry name" value="Diacylglycerol_kinase_cat_dom"/>
</dbReference>
<name>A0A4U0ST58_9ACTN</name>
<dbReference type="GO" id="GO:0016301">
    <property type="term" value="F:kinase activity"/>
    <property type="evidence" value="ECO:0007669"/>
    <property type="project" value="UniProtKB-KW"/>
</dbReference>
<dbReference type="InterPro" id="IPR016064">
    <property type="entry name" value="NAD/diacylglycerol_kinase_sf"/>
</dbReference>
<sequence>MLVIIDPTARVVDGESVRIAKDVLCAGSYSVKIALPETAEEADRAVAHRGRRRIVVIGDDGALLRALRALHHERALGEAPVGLVPIGPRSVVSLARSLGVPAEAVPAARAVLDGAERALDLLIDDSGGIVIGALRIPSRSAGPGAAVADDADDDDGQHWWTPVERTARSLVRTLTAPIPALPRLPGREGHPVRQRLRVEADGILLTDLDHAVHEVSVRTGLDGLAEVIVRRPDDEGPMCVRARSVTVSGRDFRYRADAAISGPVRTRTWTVRPAAWRLTVPR</sequence>
<comment type="caution">
    <text evidence="2">The sequence shown here is derived from an EMBL/GenBank/DDBJ whole genome shotgun (WGS) entry which is preliminary data.</text>
</comment>
<dbReference type="Pfam" id="PF00781">
    <property type="entry name" value="DAGK_cat"/>
    <property type="match status" value="1"/>
</dbReference>
<evidence type="ECO:0000313" key="2">
    <source>
        <dbReference type="EMBL" id="TKA11337.1"/>
    </source>
</evidence>
<dbReference type="InterPro" id="IPR017438">
    <property type="entry name" value="ATP-NAD_kinase_N"/>
</dbReference>
<gene>
    <name evidence="2" type="ORF">FCI23_13155</name>
</gene>
<dbReference type="EMBL" id="SUMC01000009">
    <property type="protein sequence ID" value="TKA11337.1"/>
    <property type="molecule type" value="Genomic_DNA"/>
</dbReference>
<evidence type="ECO:0000313" key="3">
    <source>
        <dbReference type="Proteomes" id="UP000305778"/>
    </source>
</evidence>
<dbReference type="AlphaFoldDB" id="A0A4U0ST58"/>
<organism evidence="2 3">
    <name type="scientific">Actinacidiphila oryziradicis</name>
    <dbReference type="NCBI Taxonomy" id="2571141"/>
    <lineage>
        <taxon>Bacteria</taxon>
        <taxon>Bacillati</taxon>
        <taxon>Actinomycetota</taxon>
        <taxon>Actinomycetes</taxon>
        <taxon>Kitasatosporales</taxon>
        <taxon>Streptomycetaceae</taxon>
        <taxon>Actinacidiphila</taxon>
    </lineage>
</organism>
<protein>
    <submittedName>
        <fullName evidence="2">Diacylglycerol kinase</fullName>
    </submittedName>
</protein>
<feature type="domain" description="DAGKc" evidence="1">
    <location>
        <begin position="2"/>
        <end position="121"/>
    </location>
</feature>
<accession>A0A4U0ST58</accession>
<keyword evidence="2" id="KW-0808">Transferase</keyword>
<dbReference type="OrthoDB" id="142078at2"/>
<dbReference type="Proteomes" id="UP000305778">
    <property type="component" value="Unassembled WGS sequence"/>
</dbReference>
<reference evidence="2 3" key="1">
    <citation type="submission" date="2019-04" db="EMBL/GenBank/DDBJ databases">
        <title>Streptomyces oryziradicis sp. nov., a novel actinomycete isolated from rhizosphere soil of rice (Oryza sativa L.).</title>
        <authorList>
            <person name="Li C."/>
        </authorList>
    </citation>
    <scope>NUCLEOTIDE SEQUENCE [LARGE SCALE GENOMIC DNA]</scope>
    <source>
        <strain evidence="2 3">NEAU-C40</strain>
    </source>
</reference>
<evidence type="ECO:0000259" key="1">
    <source>
        <dbReference type="Pfam" id="PF00781"/>
    </source>
</evidence>
<proteinExistence type="predicted"/>
<dbReference type="SUPFAM" id="SSF111331">
    <property type="entry name" value="NAD kinase/diacylglycerol kinase-like"/>
    <property type="match status" value="1"/>
</dbReference>
<keyword evidence="3" id="KW-1185">Reference proteome</keyword>
<keyword evidence="2" id="KW-0418">Kinase</keyword>
<dbReference type="Gene3D" id="3.40.50.10330">
    <property type="entry name" value="Probable inorganic polyphosphate/atp-NAD kinase, domain 1"/>
    <property type="match status" value="1"/>
</dbReference>